<gene>
    <name evidence="2" type="ORF">HMPREF1222_01934</name>
</gene>
<evidence type="ECO:0000313" key="2">
    <source>
        <dbReference type="EMBL" id="EPF46412.1"/>
    </source>
</evidence>
<dbReference type="HOGENOM" id="CLU_1194454_0_0_12"/>
<accession>S3LQ09</accession>
<dbReference type="GeneID" id="301462057"/>
<dbReference type="PATRIC" id="fig|1125702.3.peg.1992"/>
<reference evidence="2 3" key="1">
    <citation type="submission" date="2013-04" db="EMBL/GenBank/DDBJ databases">
        <title>The Genome Sequence of Treponema vincentii F0403.</title>
        <authorList>
            <consortium name="The Broad Institute Genomics Platform"/>
            <person name="Earl A."/>
            <person name="Ward D."/>
            <person name="Feldgarden M."/>
            <person name="Gevers D."/>
            <person name="Leonetti C."/>
            <person name="Izard J."/>
            <person name="Walker B."/>
            <person name="Young S."/>
            <person name="Zeng Q."/>
            <person name="Gargeya S."/>
            <person name="Fitzgerald M."/>
            <person name="Haas B."/>
            <person name="Abouelleil A."/>
            <person name="Allen A.W."/>
            <person name="Alvarado L."/>
            <person name="Arachchi H.M."/>
            <person name="Berlin A.M."/>
            <person name="Chapman S.B."/>
            <person name="Gainer-Dewar J."/>
            <person name="Goldberg J."/>
            <person name="Griggs A."/>
            <person name="Gujja S."/>
            <person name="Hansen M."/>
            <person name="Howarth C."/>
            <person name="Imamovic A."/>
            <person name="Ireland A."/>
            <person name="Larimer J."/>
            <person name="McCowan C."/>
            <person name="Murphy C."/>
            <person name="Pearson M."/>
            <person name="Poon T.W."/>
            <person name="Priest M."/>
            <person name="Roberts A."/>
            <person name="Saif S."/>
            <person name="Shea T."/>
            <person name="Sisk P."/>
            <person name="Sykes S."/>
            <person name="Wortman J."/>
            <person name="Nusbaum C."/>
            <person name="Birren B."/>
        </authorList>
    </citation>
    <scope>NUCLEOTIDE SEQUENCE [LARGE SCALE GENOMIC DNA]</scope>
    <source>
        <strain evidence="2 3">F0403</strain>
    </source>
</reference>
<dbReference type="RefSeq" id="WP_016519220.1">
    <property type="nucleotide sequence ID" value="NZ_KE332512.1"/>
</dbReference>
<evidence type="ECO:0008006" key="4">
    <source>
        <dbReference type="Google" id="ProtNLM"/>
    </source>
</evidence>
<dbReference type="InterPro" id="IPR024471">
    <property type="entry name" value="DUF2715"/>
</dbReference>
<dbReference type="EMBL" id="ATFC01000009">
    <property type="protein sequence ID" value="EPF46412.1"/>
    <property type="molecule type" value="Genomic_DNA"/>
</dbReference>
<keyword evidence="1" id="KW-0732">Signal</keyword>
<keyword evidence="3" id="KW-1185">Reference proteome</keyword>
<sequence>MKSKKITAMAVLAVMSCSILFAAEAKKDAKKQDQAISDRLEFTLTPALGVSQVFGFSLTQFDIGFHAAMLGLPNPAKEWYRNLMYIVNIDLGIGGKLKIYPNDKTDSAVLFRMSVLCGYSFKPVKNLYLTPAFGLGFTAGSIKTTSTIETPAIGSPSNPYYYIPAQKTEVKNVYKLGGLCLAYYFGIKYFFTDLIGIEATFIDTMTIPITSGTSFSNTLVFKVGPTFKLGMKV</sequence>
<protein>
    <recommendedName>
        <fullName evidence="4">Outer membrane protein beta-barrel domain-containing protein</fullName>
    </recommendedName>
</protein>
<dbReference type="Proteomes" id="UP000014605">
    <property type="component" value="Unassembled WGS sequence"/>
</dbReference>
<organism evidence="2 3">
    <name type="scientific">Treponema vincentii F0403</name>
    <dbReference type="NCBI Taxonomy" id="1125702"/>
    <lineage>
        <taxon>Bacteria</taxon>
        <taxon>Pseudomonadati</taxon>
        <taxon>Spirochaetota</taxon>
        <taxon>Spirochaetia</taxon>
        <taxon>Spirochaetales</taxon>
        <taxon>Treponemataceae</taxon>
        <taxon>Treponema</taxon>
    </lineage>
</organism>
<dbReference type="AlphaFoldDB" id="S3LQ09"/>
<comment type="caution">
    <text evidence="2">The sequence shown here is derived from an EMBL/GenBank/DDBJ whole genome shotgun (WGS) entry which is preliminary data.</text>
</comment>
<dbReference type="Pfam" id="PF10895">
    <property type="entry name" value="DUF2715"/>
    <property type="match status" value="1"/>
</dbReference>
<dbReference type="PROSITE" id="PS51257">
    <property type="entry name" value="PROKAR_LIPOPROTEIN"/>
    <property type="match status" value="1"/>
</dbReference>
<feature type="chain" id="PRO_5004511579" description="Outer membrane protein beta-barrel domain-containing protein" evidence="1">
    <location>
        <begin position="23"/>
        <end position="233"/>
    </location>
</feature>
<evidence type="ECO:0000256" key="1">
    <source>
        <dbReference type="SAM" id="SignalP"/>
    </source>
</evidence>
<name>S3LQ09_9SPIR</name>
<feature type="signal peptide" evidence="1">
    <location>
        <begin position="1"/>
        <end position="22"/>
    </location>
</feature>
<proteinExistence type="predicted"/>
<evidence type="ECO:0000313" key="3">
    <source>
        <dbReference type="Proteomes" id="UP000014605"/>
    </source>
</evidence>